<dbReference type="InterPro" id="IPR029016">
    <property type="entry name" value="GAF-like_dom_sf"/>
</dbReference>
<keyword evidence="1" id="KW-0175">Coiled coil</keyword>
<keyword evidence="3" id="KW-0812">Transmembrane</keyword>
<dbReference type="Gene3D" id="3.30.450.40">
    <property type="match status" value="1"/>
</dbReference>
<dbReference type="SUPFAM" id="SSF55781">
    <property type="entry name" value="GAF domain-like"/>
    <property type="match status" value="1"/>
</dbReference>
<evidence type="ECO:0000256" key="1">
    <source>
        <dbReference type="SAM" id="Coils"/>
    </source>
</evidence>
<dbReference type="AlphaFoldDB" id="A0A9D5JZ38"/>
<dbReference type="Pfam" id="PF12729">
    <property type="entry name" value="4HB_MCP_1"/>
    <property type="match status" value="1"/>
</dbReference>
<protein>
    <submittedName>
        <fullName evidence="5">GAF domain-containing protein</fullName>
    </submittedName>
</protein>
<dbReference type="Pfam" id="PF00672">
    <property type="entry name" value="HAMP"/>
    <property type="match status" value="1"/>
</dbReference>
<feature type="compositionally biased region" description="Low complexity" evidence="2">
    <location>
        <begin position="529"/>
        <end position="566"/>
    </location>
</feature>
<feature type="transmembrane region" description="Helical" evidence="3">
    <location>
        <begin position="20"/>
        <end position="46"/>
    </location>
</feature>
<dbReference type="PROSITE" id="PS50885">
    <property type="entry name" value="HAMP"/>
    <property type="match status" value="1"/>
</dbReference>
<evidence type="ECO:0000256" key="2">
    <source>
        <dbReference type="SAM" id="MobiDB-lite"/>
    </source>
</evidence>
<name>A0A9D5JZ38_9BACT</name>
<feature type="region of interest" description="Disordered" evidence="2">
    <location>
        <begin position="505"/>
        <end position="598"/>
    </location>
</feature>
<dbReference type="SMART" id="SM00065">
    <property type="entry name" value="GAF"/>
    <property type="match status" value="1"/>
</dbReference>
<keyword evidence="3" id="KW-0472">Membrane</keyword>
<dbReference type="Pfam" id="PF13185">
    <property type="entry name" value="GAF_2"/>
    <property type="match status" value="1"/>
</dbReference>
<dbReference type="InterPro" id="IPR003660">
    <property type="entry name" value="HAMP_dom"/>
</dbReference>
<feature type="transmembrane region" description="Helical" evidence="3">
    <location>
        <begin position="208"/>
        <end position="228"/>
    </location>
</feature>
<dbReference type="SMART" id="SM00304">
    <property type="entry name" value="HAMP"/>
    <property type="match status" value="1"/>
</dbReference>
<evidence type="ECO:0000313" key="6">
    <source>
        <dbReference type="Proteomes" id="UP000649604"/>
    </source>
</evidence>
<reference evidence="5" key="1">
    <citation type="submission" date="2019-11" db="EMBL/GenBank/DDBJ databases">
        <title>Microbial mats filling the niche in hypersaline microbial mats.</title>
        <authorList>
            <person name="Wong H.L."/>
            <person name="Macleod F.I."/>
            <person name="White R.A. III"/>
            <person name="Burns B.P."/>
        </authorList>
    </citation>
    <scope>NUCLEOTIDE SEQUENCE</scope>
    <source>
        <strain evidence="5">Rbin_158</strain>
    </source>
</reference>
<dbReference type="EMBL" id="WJJP01000576">
    <property type="protein sequence ID" value="MBD3326411.1"/>
    <property type="molecule type" value="Genomic_DNA"/>
</dbReference>
<dbReference type="PANTHER" id="PTHR32089">
    <property type="entry name" value="METHYL-ACCEPTING CHEMOTAXIS PROTEIN MCPB"/>
    <property type="match status" value="1"/>
</dbReference>
<dbReference type="InterPro" id="IPR024478">
    <property type="entry name" value="HlyB_4HB_MCP"/>
</dbReference>
<evidence type="ECO:0000259" key="4">
    <source>
        <dbReference type="PROSITE" id="PS50885"/>
    </source>
</evidence>
<dbReference type="PANTHER" id="PTHR32089:SF112">
    <property type="entry name" value="LYSOZYME-LIKE PROTEIN-RELATED"/>
    <property type="match status" value="1"/>
</dbReference>
<dbReference type="GO" id="GO:0007165">
    <property type="term" value="P:signal transduction"/>
    <property type="evidence" value="ECO:0007669"/>
    <property type="project" value="InterPro"/>
</dbReference>
<dbReference type="SUPFAM" id="SSF158472">
    <property type="entry name" value="HAMP domain-like"/>
    <property type="match status" value="1"/>
</dbReference>
<accession>A0A9D5JZ38</accession>
<evidence type="ECO:0000313" key="5">
    <source>
        <dbReference type="EMBL" id="MBD3326411.1"/>
    </source>
</evidence>
<organism evidence="5 6">
    <name type="scientific">candidate division KSB3 bacterium</name>
    <dbReference type="NCBI Taxonomy" id="2044937"/>
    <lineage>
        <taxon>Bacteria</taxon>
        <taxon>candidate division KSB3</taxon>
    </lineage>
</organism>
<dbReference type="GO" id="GO:0016020">
    <property type="term" value="C:membrane"/>
    <property type="evidence" value="ECO:0007669"/>
    <property type="project" value="InterPro"/>
</dbReference>
<dbReference type="CDD" id="cd06225">
    <property type="entry name" value="HAMP"/>
    <property type="match status" value="1"/>
</dbReference>
<dbReference type="Proteomes" id="UP000649604">
    <property type="component" value="Unassembled WGS sequence"/>
</dbReference>
<comment type="caution">
    <text evidence="5">The sequence shown here is derived from an EMBL/GenBank/DDBJ whole genome shotgun (WGS) entry which is preliminary data.</text>
</comment>
<evidence type="ECO:0000256" key="3">
    <source>
        <dbReference type="SAM" id="Phobius"/>
    </source>
</evidence>
<gene>
    <name evidence="5" type="ORF">GF339_17635</name>
</gene>
<feature type="compositionally biased region" description="Basic and acidic residues" evidence="2">
    <location>
        <begin position="505"/>
        <end position="528"/>
    </location>
</feature>
<proteinExistence type="predicted"/>
<keyword evidence="3" id="KW-1133">Transmembrane helix</keyword>
<sequence>MASSGWSKPGSKKTNRRRPVMRITIFTKIIAGFSILMILTITLGIYNLMQLNETIDRYSALLSKNQTLINTVRTMQVDFKKQVQEWKNILLRGHNPEDRQHYLQAFVDAYEAIQTQGTELHAILIQPDNQALLQQFLEAHQKVQRDYLAALKIFTASDGTDYQTTDEAVRGIDRAPTDLLDTLVDNIITDVQHDTVYIEEHTQHVERWSMALLVGIVLVGVGVSLIIARRLSKPISEIAAILQTVAAGKITGTVPMVSKQDEIGDLARATQQFMQYLRDVAHVAEKVADNDLQVTVTPKSDHDILNHSLGKMITNLRQMIAKNEQAMQNVEQQNALMKQQAWLKDGITQLSTELSGETSLLEVCRKAVSVIARYVNAGHGVLYAYDPDQDLLTLYGTFAFTERDEIANIYQLGEGVIGQVAWERKPILLKQLTPEDSLIKTGTAAATPLNTYTLPLIYEDQLYGVLELASFEPFDQITQELLIEANRVIATAMFSASQRERSQELLRRAEEATQEAERAKREAQRQAEELQQANVSLEEQQQQLQQQNEEFQQMNAQLEEQQQQLEQQREELRQQQQNLLRAQQDEDQQPTELEKSRR</sequence>
<dbReference type="Gene3D" id="6.10.340.10">
    <property type="match status" value="1"/>
</dbReference>
<dbReference type="InterPro" id="IPR003018">
    <property type="entry name" value="GAF"/>
</dbReference>
<feature type="coiled-coil region" evidence="1">
    <location>
        <begin position="313"/>
        <end position="340"/>
    </location>
</feature>
<feature type="domain" description="HAMP" evidence="4">
    <location>
        <begin position="229"/>
        <end position="282"/>
    </location>
</feature>